<feature type="transmembrane region" description="Helical" evidence="1">
    <location>
        <begin position="6"/>
        <end position="26"/>
    </location>
</feature>
<dbReference type="AlphaFoldDB" id="A0A127VLB3"/>
<evidence type="ECO:0000313" key="3">
    <source>
        <dbReference type="Proteomes" id="UP000071561"/>
    </source>
</evidence>
<keyword evidence="3" id="KW-1185">Reference proteome</keyword>
<gene>
    <name evidence="2" type="ORF">AY601_4848</name>
</gene>
<dbReference type="Proteomes" id="UP000071561">
    <property type="component" value="Chromosome"/>
</dbReference>
<reference evidence="2 3" key="1">
    <citation type="submission" date="2016-03" db="EMBL/GenBank/DDBJ databases">
        <title>Complete genome sequence of Pedobacter cryoconitis PAMC 27485.</title>
        <authorList>
            <person name="Lee J."/>
            <person name="Kim O.-S."/>
        </authorList>
    </citation>
    <scope>NUCLEOTIDE SEQUENCE [LARGE SCALE GENOMIC DNA]</scope>
    <source>
        <strain evidence="2 3">PAMC 27485</strain>
    </source>
</reference>
<name>A0A127VLB3_9SPHI</name>
<feature type="transmembrane region" description="Helical" evidence="1">
    <location>
        <begin position="60"/>
        <end position="76"/>
    </location>
</feature>
<dbReference type="PATRIC" id="fig|188932.3.peg.5022"/>
<sequence length="77" mass="9038">MNKKNIVLGILIIIGILLVWFNIYLYTKDPQNKGLHQSNLLLLLSSTLAIIFLRNHVLRYLLLNTVMMISILYYFIM</sequence>
<keyword evidence="1" id="KW-1133">Transmembrane helix</keyword>
<protein>
    <submittedName>
        <fullName evidence="2">Uncharacterized protein</fullName>
    </submittedName>
</protein>
<organism evidence="2 3">
    <name type="scientific">Pedobacter cryoconitis</name>
    <dbReference type="NCBI Taxonomy" id="188932"/>
    <lineage>
        <taxon>Bacteria</taxon>
        <taxon>Pseudomonadati</taxon>
        <taxon>Bacteroidota</taxon>
        <taxon>Sphingobacteriia</taxon>
        <taxon>Sphingobacteriales</taxon>
        <taxon>Sphingobacteriaceae</taxon>
        <taxon>Pedobacter</taxon>
    </lineage>
</organism>
<keyword evidence="1" id="KW-0472">Membrane</keyword>
<keyword evidence="1" id="KW-0812">Transmembrane</keyword>
<evidence type="ECO:0000313" key="2">
    <source>
        <dbReference type="EMBL" id="AMQ01669.1"/>
    </source>
</evidence>
<proteinExistence type="predicted"/>
<dbReference type="KEGG" id="pcm:AY601_4848"/>
<accession>A0A127VLB3</accession>
<dbReference type="EMBL" id="CP014504">
    <property type="protein sequence ID" value="AMQ01669.1"/>
    <property type="molecule type" value="Genomic_DNA"/>
</dbReference>
<evidence type="ECO:0000256" key="1">
    <source>
        <dbReference type="SAM" id="Phobius"/>
    </source>
</evidence>